<feature type="region of interest" description="Disordered" evidence="1">
    <location>
        <begin position="1"/>
        <end position="32"/>
    </location>
</feature>
<reference evidence="2 3" key="1">
    <citation type="journal article" date="2019" name="Genome Biol. Evol.">
        <title>Insights into the evolution of the New World diploid cottons (Gossypium, subgenus Houzingenia) based on genome sequencing.</title>
        <authorList>
            <person name="Grover C.E."/>
            <person name="Arick M.A. 2nd"/>
            <person name="Thrash A."/>
            <person name="Conover J.L."/>
            <person name="Sanders W.S."/>
            <person name="Peterson D.G."/>
            <person name="Frelichowski J.E."/>
            <person name="Scheffler J.A."/>
            <person name="Scheffler B.E."/>
            <person name="Wendel J.F."/>
        </authorList>
    </citation>
    <scope>NUCLEOTIDE SEQUENCE [LARGE SCALE GENOMIC DNA]</scope>
    <source>
        <strain evidence="2">0</strain>
        <tissue evidence="2">Leaf</tissue>
    </source>
</reference>
<name>A0A7J9I1I1_9ROSI</name>
<feature type="non-terminal residue" evidence="2">
    <location>
        <position position="32"/>
    </location>
</feature>
<gene>
    <name evidence="2" type="ORF">Gohar_000449</name>
</gene>
<comment type="caution">
    <text evidence="2">The sequence shown here is derived from an EMBL/GenBank/DDBJ whole genome shotgun (WGS) entry which is preliminary data.</text>
</comment>
<dbReference type="Proteomes" id="UP000593560">
    <property type="component" value="Unassembled WGS sequence"/>
</dbReference>
<evidence type="ECO:0000313" key="2">
    <source>
        <dbReference type="EMBL" id="MBA0815693.1"/>
    </source>
</evidence>
<accession>A0A7J9I1I1</accession>
<sequence length="32" mass="3108">MLGRGGSPLGTIGNMVGSGGNNPGHRNDGRDG</sequence>
<organism evidence="2 3">
    <name type="scientific">Gossypium harknessii</name>
    <dbReference type="NCBI Taxonomy" id="34285"/>
    <lineage>
        <taxon>Eukaryota</taxon>
        <taxon>Viridiplantae</taxon>
        <taxon>Streptophyta</taxon>
        <taxon>Embryophyta</taxon>
        <taxon>Tracheophyta</taxon>
        <taxon>Spermatophyta</taxon>
        <taxon>Magnoliopsida</taxon>
        <taxon>eudicotyledons</taxon>
        <taxon>Gunneridae</taxon>
        <taxon>Pentapetalae</taxon>
        <taxon>rosids</taxon>
        <taxon>malvids</taxon>
        <taxon>Malvales</taxon>
        <taxon>Malvaceae</taxon>
        <taxon>Malvoideae</taxon>
        <taxon>Gossypium</taxon>
    </lineage>
</organism>
<proteinExistence type="predicted"/>
<keyword evidence="3" id="KW-1185">Reference proteome</keyword>
<dbReference type="EMBL" id="JABFAD010000013">
    <property type="protein sequence ID" value="MBA0815693.1"/>
    <property type="molecule type" value="Genomic_DNA"/>
</dbReference>
<protein>
    <submittedName>
        <fullName evidence="2">Uncharacterized protein</fullName>
    </submittedName>
</protein>
<evidence type="ECO:0000313" key="3">
    <source>
        <dbReference type="Proteomes" id="UP000593560"/>
    </source>
</evidence>
<evidence type="ECO:0000256" key="1">
    <source>
        <dbReference type="SAM" id="MobiDB-lite"/>
    </source>
</evidence>
<dbReference type="AlphaFoldDB" id="A0A7J9I1I1"/>